<dbReference type="SMART" id="SM00947">
    <property type="entry name" value="Pro_CA"/>
    <property type="match status" value="1"/>
</dbReference>
<dbReference type="GO" id="GO:0008270">
    <property type="term" value="F:zinc ion binding"/>
    <property type="evidence" value="ECO:0007669"/>
    <property type="project" value="UniProtKB-UniRule"/>
</dbReference>
<dbReference type="GO" id="GO:0034599">
    <property type="term" value="P:cellular response to oxidative stress"/>
    <property type="evidence" value="ECO:0007669"/>
    <property type="project" value="TreeGrafter"/>
</dbReference>
<gene>
    <name evidence="4" type="primary">NCE103J</name>
    <name evidence="4" type="ORF">CcCBS67573_g07931</name>
</gene>
<keyword evidence="5" id="KW-1185">Reference proteome</keyword>
<comment type="cofactor">
    <cofactor evidence="2">
        <name>Zn(2+)</name>
        <dbReference type="ChEBI" id="CHEBI:29105"/>
    </cofactor>
    <text evidence="2">Binds 1 zinc ion per subunit.</text>
</comment>
<comment type="caution">
    <text evidence="4">The sequence shown here is derived from an EMBL/GenBank/DDBJ whole genome shotgun (WGS) entry which is preliminary data.</text>
</comment>
<dbReference type="Pfam" id="PF00484">
    <property type="entry name" value="Pro_CA"/>
    <property type="match status" value="1"/>
</dbReference>
<organism evidence="4 5">
    <name type="scientific">Chytriomyces confervae</name>
    <dbReference type="NCBI Taxonomy" id="246404"/>
    <lineage>
        <taxon>Eukaryota</taxon>
        <taxon>Fungi</taxon>
        <taxon>Fungi incertae sedis</taxon>
        <taxon>Chytridiomycota</taxon>
        <taxon>Chytridiomycota incertae sedis</taxon>
        <taxon>Chytridiomycetes</taxon>
        <taxon>Chytridiales</taxon>
        <taxon>Chytriomycetaceae</taxon>
        <taxon>Chytriomyces</taxon>
    </lineage>
</organism>
<feature type="binding site" evidence="2">
    <location>
        <position position="150"/>
    </location>
    <ligand>
        <name>Zn(2+)</name>
        <dbReference type="ChEBI" id="CHEBI:29105"/>
    </ligand>
</feature>
<dbReference type="PANTHER" id="PTHR11002">
    <property type="entry name" value="CARBONIC ANHYDRASE"/>
    <property type="match status" value="1"/>
</dbReference>
<evidence type="ECO:0000256" key="3">
    <source>
        <dbReference type="RuleBase" id="RU003956"/>
    </source>
</evidence>
<evidence type="ECO:0000313" key="4">
    <source>
        <dbReference type="EMBL" id="TPX66118.1"/>
    </source>
</evidence>
<keyword evidence="2" id="KW-0479">Metal-binding</keyword>
<feature type="binding site" evidence="2">
    <location>
        <position position="93"/>
    </location>
    <ligand>
        <name>Zn(2+)</name>
        <dbReference type="ChEBI" id="CHEBI:29105"/>
    </ligand>
</feature>
<dbReference type="EMBL" id="QEAP01000456">
    <property type="protein sequence ID" value="TPX66118.1"/>
    <property type="molecule type" value="Genomic_DNA"/>
</dbReference>
<dbReference type="Gene3D" id="3.40.1050.10">
    <property type="entry name" value="Carbonic anhydrase"/>
    <property type="match status" value="1"/>
</dbReference>
<evidence type="ECO:0000256" key="1">
    <source>
        <dbReference type="ARBA" id="ARBA00006217"/>
    </source>
</evidence>
<dbReference type="AlphaFoldDB" id="A0A507ESG0"/>
<protein>
    <recommendedName>
        <fullName evidence="3">Carbonic anhydrase</fullName>
        <ecNumber evidence="3">4.2.1.1</ecNumber>
    </recommendedName>
    <alternativeName>
        <fullName evidence="3">Carbonate dehydratase</fullName>
    </alternativeName>
</protein>
<evidence type="ECO:0000313" key="5">
    <source>
        <dbReference type="Proteomes" id="UP000320333"/>
    </source>
</evidence>
<reference evidence="4 5" key="1">
    <citation type="journal article" date="2019" name="Sci. Rep.">
        <title>Comparative genomics of chytrid fungi reveal insights into the obligate biotrophic and pathogenic lifestyle of Synchytrium endobioticum.</title>
        <authorList>
            <person name="van de Vossenberg B.T.L.H."/>
            <person name="Warris S."/>
            <person name="Nguyen H.D.T."/>
            <person name="van Gent-Pelzer M.P.E."/>
            <person name="Joly D.L."/>
            <person name="van de Geest H.C."/>
            <person name="Bonants P.J.M."/>
            <person name="Smith D.S."/>
            <person name="Levesque C.A."/>
            <person name="van der Lee T.A.J."/>
        </authorList>
    </citation>
    <scope>NUCLEOTIDE SEQUENCE [LARGE SCALE GENOMIC DNA]</scope>
    <source>
        <strain evidence="4 5">CBS 675.73</strain>
    </source>
</reference>
<keyword evidence="3" id="KW-0456">Lyase</keyword>
<comment type="similarity">
    <text evidence="1 3">Belongs to the beta-class carbonic anhydrase family.</text>
</comment>
<dbReference type="STRING" id="246404.A0A507ESG0"/>
<dbReference type="GO" id="GO:0071244">
    <property type="term" value="P:cellular response to carbon dioxide"/>
    <property type="evidence" value="ECO:0007669"/>
    <property type="project" value="TreeGrafter"/>
</dbReference>
<name>A0A507ESG0_9FUNG</name>
<comment type="function">
    <text evidence="3">Reversible hydration of carbon dioxide.</text>
</comment>
<dbReference type="OrthoDB" id="10248475at2759"/>
<dbReference type="Proteomes" id="UP000320333">
    <property type="component" value="Unassembled WGS sequence"/>
</dbReference>
<proteinExistence type="inferred from homology"/>
<comment type="catalytic activity">
    <reaction evidence="3">
        <text>hydrogencarbonate + H(+) = CO2 + H2O</text>
        <dbReference type="Rhea" id="RHEA:10748"/>
        <dbReference type="ChEBI" id="CHEBI:15377"/>
        <dbReference type="ChEBI" id="CHEBI:15378"/>
        <dbReference type="ChEBI" id="CHEBI:16526"/>
        <dbReference type="ChEBI" id="CHEBI:17544"/>
        <dbReference type="EC" id="4.2.1.1"/>
    </reaction>
</comment>
<accession>A0A507ESG0</accession>
<dbReference type="PANTHER" id="PTHR11002:SF51">
    <property type="entry name" value="CARBONIC ANHYDRASE"/>
    <property type="match status" value="1"/>
</dbReference>
<dbReference type="EC" id="4.2.1.1" evidence="3"/>
<dbReference type="CDD" id="cd00883">
    <property type="entry name" value="beta_CA_cladeA"/>
    <property type="match status" value="1"/>
</dbReference>
<dbReference type="InterPro" id="IPR036874">
    <property type="entry name" value="Carbonic_anhydrase_sf"/>
</dbReference>
<dbReference type="GO" id="GO:0005737">
    <property type="term" value="C:cytoplasm"/>
    <property type="evidence" value="ECO:0007669"/>
    <property type="project" value="TreeGrafter"/>
</dbReference>
<keyword evidence="2 3" id="KW-0862">Zinc</keyword>
<feature type="binding site" evidence="2">
    <location>
        <position position="147"/>
    </location>
    <ligand>
        <name>Zn(2+)</name>
        <dbReference type="ChEBI" id="CHEBI:29105"/>
    </ligand>
</feature>
<evidence type="ECO:0000256" key="2">
    <source>
        <dbReference type="PIRSR" id="PIRSR601765-1"/>
    </source>
</evidence>
<dbReference type="SUPFAM" id="SSF53056">
    <property type="entry name" value="beta-carbonic anhydrase, cab"/>
    <property type="match status" value="1"/>
</dbReference>
<dbReference type="InterPro" id="IPR001765">
    <property type="entry name" value="Carbonic_anhydrase"/>
</dbReference>
<sequence length="268" mass="30358">MNIGTRLRRLTAANAPRSLLPRSSINRNGARTFLTTSDKDEEAPSLRGIHPELACLLQKSSNWSNEMREKDAGFFDRIGSPQKPKYLYIGSCDARVDPTTLMNVEYGQLFIHRNFGNIVCGSDLNVLSAIEYAVERLGVPHVIVCGHYDCSAVRASHTQTDHGIMENWLRNIRDVQRLHNKELSQIADAEMRHRRLVELHTIEQCNNVLKTGVVQQARRASFNKYGFAVPRVHALVFDPAAGELKKLPVKWKNELKDFGSIYDLYPDS</sequence>
<dbReference type="GO" id="GO:0004089">
    <property type="term" value="F:carbonate dehydratase activity"/>
    <property type="evidence" value="ECO:0007669"/>
    <property type="project" value="UniProtKB-UniRule"/>
</dbReference>